<dbReference type="InterPro" id="IPR001867">
    <property type="entry name" value="OmpR/PhoB-type_DNA-bd"/>
</dbReference>
<evidence type="ECO:0000256" key="1">
    <source>
        <dbReference type="ARBA" id="ARBA00013332"/>
    </source>
</evidence>
<evidence type="ECO:0000256" key="4">
    <source>
        <dbReference type="ARBA" id="ARBA00023015"/>
    </source>
</evidence>
<accession>A0A1H7WX53</accession>
<dbReference type="FunFam" id="3.40.50.2300:FF:000001">
    <property type="entry name" value="DNA-binding response regulator PhoB"/>
    <property type="match status" value="1"/>
</dbReference>
<evidence type="ECO:0000256" key="5">
    <source>
        <dbReference type="ARBA" id="ARBA00023125"/>
    </source>
</evidence>
<reference evidence="12 13" key="1">
    <citation type="submission" date="2016-10" db="EMBL/GenBank/DDBJ databases">
        <authorList>
            <person name="de Groot N.N."/>
        </authorList>
    </citation>
    <scope>NUCLEOTIDE SEQUENCE [LARGE SCALE GENOMIC DNA]</scope>
    <source>
        <strain evidence="12 13">DSM 8423</strain>
    </source>
</reference>
<dbReference type="RefSeq" id="WP_093883045.1">
    <property type="nucleotide sequence ID" value="NZ_FOBS01000008.1"/>
</dbReference>
<gene>
    <name evidence="12" type="ORF">SAMN04489760_10840</name>
</gene>
<dbReference type="GO" id="GO:0000976">
    <property type="term" value="F:transcription cis-regulatory region binding"/>
    <property type="evidence" value="ECO:0007669"/>
    <property type="project" value="TreeGrafter"/>
</dbReference>
<dbReference type="GO" id="GO:0000156">
    <property type="term" value="F:phosphorelay response regulator activity"/>
    <property type="evidence" value="ECO:0007669"/>
    <property type="project" value="TreeGrafter"/>
</dbReference>
<comment type="function">
    <text evidence="7">This protein is a positive regulator for the phosphate regulon. Transcription of this operon is positively regulated by PhoB and PhoR when phosphate is limited.</text>
</comment>
<dbReference type="Pfam" id="PF00072">
    <property type="entry name" value="Response_reg"/>
    <property type="match status" value="1"/>
</dbReference>
<feature type="modified residue" description="4-aspartylphosphate" evidence="8">
    <location>
        <position position="60"/>
    </location>
</feature>
<keyword evidence="4" id="KW-0805">Transcription regulation</keyword>
<proteinExistence type="predicted"/>
<evidence type="ECO:0000256" key="3">
    <source>
        <dbReference type="ARBA" id="ARBA00023012"/>
    </source>
</evidence>
<keyword evidence="13" id="KW-1185">Reference proteome</keyword>
<protein>
    <recommendedName>
        <fullName evidence="1">Phosphate regulon transcriptional regulatory protein PhoB</fullName>
    </recommendedName>
</protein>
<evidence type="ECO:0000259" key="11">
    <source>
        <dbReference type="PROSITE" id="PS51755"/>
    </source>
</evidence>
<sequence length="240" mass="28007">MTEGQRSRQRTVLVVDDEKDITDLLNYNLSRERFQVLVAHNGVEAIEIARKKHPDVVVLDWMMPEMDGLETCRYLRKDSETGSIPIIMLTARSDSTEKILGLEMGADDYLTKPFHIRELLARIRALIRRLERPGQEEDKKIVVYKEIRIDLNYHKVTVNGVNMDLTAREIKLLTFLMKHPGRVYTREELLDAVWGNDSFVEPRTVDVHISRLRSLIEPEKDKPRYLLTVRSLGYKFSDEN</sequence>
<dbReference type="PANTHER" id="PTHR48111">
    <property type="entry name" value="REGULATOR OF RPOS"/>
    <property type="match status" value="1"/>
</dbReference>
<dbReference type="Gene3D" id="1.10.10.10">
    <property type="entry name" value="Winged helix-like DNA-binding domain superfamily/Winged helix DNA-binding domain"/>
    <property type="match status" value="1"/>
</dbReference>
<dbReference type="PANTHER" id="PTHR48111:SF40">
    <property type="entry name" value="PHOSPHATE REGULON TRANSCRIPTIONAL REGULATORY PROTEIN PHOB"/>
    <property type="match status" value="1"/>
</dbReference>
<evidence type="ECO:0000256" key="2">
    <source>
        <dbReference type="ARBA" id="ARBA00022553"/>
    </source>
</evidence>
<dbReference type="SMART" id="SM00448">
    <property type="entry name" value="REC"/>
    <property type="match status" value="1"/>
</dbReference>
<dbReference type="InterPro" id="IPR036388">
    <property type="entry name" value="WH-like_DNA-bd_sf"/>
</dbReference>
<dbReference type="STRING" id="43775.SAMN04489760_10840"/>
<dbReference type="Gene3D" id="3.40.50.2300">
    <property type="match status" value="1"/>
</dbReference>
<feature type="domain" description="OmpR/PhoB-type" evidence="11">
    <location>
        <begin position="139"/>
        <end position="238"/>
    </location>
</feature>
<dbReference type="OrthoDB" id="9793321at2"/>
<dbReference type="FunFam" id="1.10.10.10:FF:000018">
    <property type="entry name" value="DNA-binding response regulator ResD"/>
    <property type="match status" value="1"/>
</dbReference>
<dbReference type="GO" id="GO:0005829">
    <property type="term" value="C:cytosol"/>
    <property type="evidence" value="ECO:0007669"/>
    <property type="project" value="TreeGrafter"/>
</dbReference>
<dbReference type="SMART" id="SM00862">
    <property type="entry name" value="Trans_reg_C"/>
    <property type="match status" value="1"/>
</dbReference>
<dbReference type="InterPro" id="IPR039420">
    <property type="entry name" value="WalR-like"/>
</dbReference>
<dbReference type="InterPro" id="IPR016032">
    <property type="entry name" value="Sig_transdc_resp-reg_C-effctor"/>
</dbReference>
<organism evidence="12 13">
    <name type="scientific">Syntrophus gentianae</name>
    <dbReference type="NCBI Taxonomy" id="43775"/>
    <lineage>
        <taxon>Bacteria</taxon>
        <taxon>Pseudomonadati</taxon>
        <taxon>Thermodesulfobacteriota</taxon>
        <taxon>Syntrophia</taxon>
        <taxon>Syntrophales</taxon>
        <taxon>Syntrophaceae</taxon>
        <taxon>Syntrophus</taxon>
    </lineage>
</organism>
<feature type="DNA-binding region" description="OmpR/PhoB-type" evidence="9">
    <location>
        <begin position="139"/>
        <end position="238"/>
    </location>
</feature>
<dbReference type="SUPFAM" id="SSF52172">
    <property type="entry name" value="CheY-like"/>
    <property type="match status" value="1"/>
</dbReference>
<feature type="domain" description="Response regulatory" evidence="10">
    <location>
        <begin position="11"/>
        <end position="127"/>
    </location>
</feature>
<evidence type="ECO:0000256" key="9">
    <source>
        <dbReference type="PROSITE-ProRule" id="PRU01091"/>
    </source>
</evidence>
<evidence type="ECO:0000256" key="6">
    <source>
        <dbReference type="ARBA" id="ARBA00023163"/>
    </source>
</evidence>
<name>A0A1H7WX53_9BACT</name>
<dbReference type="Proteomes" id="UP000198744">
    <property type="component" value="Unassembled WGS sequence"/>
</dbReference>
<keyword evidence="2 8" id="KW-0597">Phosphoprotein</keyword>
<evidence type="ECO:0000259" key="10">
    <source>
        <dbReference type="PROSITE" id="PS50110"/>
    </source>
</evidence>
<dbReference type="EMBL" id="FOBS01000008">
    <property type="protein sequence ID" value="SEM25507.1"/>
    <property type="molecule type" value="Genomic_DNA"/>
</dbReference>
<dbReference type="CDD" id="cd00383">
    <property type="entry name" value="trans_reg_C"/>
    <property type="match status" value="1"/>
</dbReference>
<dbReference type="PROSITE" id="PS50110">
    <property type="entry name" value="RESPONSE_REGULATORY"/>
    <property type="match status" value="1"/>
</dbReference>
<keyword evidence="3" id="KW-0902">Two-component regulatory system</keyword>
<keyword evidence="5 9" id="KW-0238">DNA-binding</keyword>
<evidence type="ECO:0000256" key="8">
    <source>
        <dbReference type="PROSITE-ProRule" id="PRU00169"/>
    </source>
</evidence>
<evidence type="ECO:0000313" key="13">
    <source>
        <dbReference type="Proteomes" id="UP000198744"/>
    </source>
</evidence>
<dbReference type="AlphaFoldDB" id="A0A1H7WX53"/>
<dbReference type="GO" id="GO:0032993">
    <property type="term" value="C:protein-DNA complex"/>
    <property type="evidence" value="ECO:0007669"/>
    <property type="project" value="TreeGrafter"/>
</dbReference>
<dbReference type="Gene3D" id="6.10.250.690">
    <property type="match status" value="1"/>
</dbReference>
<dbReference type="GO" id="GO:0006355">
    <property type="term" value="P:regulation of DNA-templated transcription"/>
    <property type="evidence" value="ECO:0007669"/>
    <property type="project" value="InterPro"/>
</dbReference>
<evidence type="ECO:0000313" key="12">
    <source>
        <dbReference type="EMBL" id="SEM25507.1"/>
    </source>
</evidence>
<dbReference type="InterPro" id="IPR011006">
    <property type="entry name" value="CheY-like_superfamily"/>
</dbReference>
<dbReference type="SUPFAM" id="SSF46894">
    <property type="entry name" value="C-terminal effector domain of the bipartite response regulators"/>
    <property type="match status" value="1"/>
</dbReference>
<dbReference type="InterPro" id="IPR001789">
    <property type="entry name" value="Sig_transdc_resp-reg_receiver"/>
</dbReference>
<dbReference type="PROSITE" id="PS51755">
    <property type="entry name" value="OMPR_PHOB"/>
    <property type="match status" value="1"/>
</dbReference>
<dbReference type="Pfam" id="PF00486">
    <property type="entry name" value="Trans_reg_C"/>
    <property type="match status" value="1"/>
</dbReference>
<keyword evidence="6" id="KW-0804">Transcription</keyword>
<evidence type="ECO:0000256" key="7">
    <source>
        <dbReference type="ARBA" id="ARBA00024735"/>
    </source>
</evidence>